<dbReference type="AlphaFoldDB" id="A0A9W9S998"/>
<gene>
    <name evidence="1" type="ORF">N7517_003944</name>
</gene>
<dbReference type="EMBL" id="JAPZBT010000002">
    <property type="protein sequence ID" value="KAJ5371938.1"/>
    <property type="molecule type" value="Genomic_DNA"/>
</dbReference>
<keyword evidence="2" id="KW-1185">Reference proteome</keyword>
<reference evidence="1" key="2">
    <citation type="journal article" date="2023" name="IMA Fungus">
        <title>Comparative genomic study of the Penicillium genus elucidates a diverse pangenome and 15 lateral gene transfer events.</title>
        <authorList>
            <person name="Petersen C."/>
            <person name="Sorensen T."/>
            <person name="Nielsen M.R."/>
            <person name="Sondergaard T.E."/>
            <person name="Sorensen J.L."/>
            <person name="Fitzpatrick D.A."/>
            <person name="Frisvad J.C."/>
            <person name="Nielsen K.L."/>
        </authorList>
    </citation>
    <scope>NUCLEOTIDE SEQUENCE</scope>
    <source>
        <strain evidence="1">IBT 3081</strain>
    </source>
</reference>
<proteinExistence type="predicted"/>
<comment type="caution">
    <text evidence="1">The sequence shown here is derived from an EMBL/GenBank/DDBJ whole genome shotgun (WGS) entry which is preliminary data.</text>
</comment>
<organism evidence="1 2">
    <name type="scientific">Penicillium concentricum</name>
    <dbReference type="NCBI Taxonomy" id="293559"/>
    <lineage>
        <taxon>Eukaryota</taxon>
        <taxon>Fungi</taxon>
        <taxon>Dikarya</taxon>
        <taxon>Ascomycota</taxon>
        <taxon>Pezizomycotina</taxon>
        <taxon>Eurotiomycetes</taxon>
        <taxon>Eurotiomycetidae</taxon>
        <taxon>Eurotiales</taxon>
        <taxon>Aspergillaceae</taxon>
        <taxon>Penicillium</taxon>
    </lineage>
</organism>
<reference evidence="1" key="1">
    <citation type="submission" date="2022-12" db="EMBL/GenBank/DDBJ databases">
        <authorList>
            <person name="Petersen C."/>
        </authorList>
    </citation>
    <scope>NUCLEOTIDE SEQUENCE</scope>
    <source>
        <strain evidence="1">IBT 3081</strain>
    </source>
</reference>
<evidence type="ECO:0000313" key="1">
    <source>
        <dbReference type="EMBL" id="KAJ5371938.1"/>
    </source>
</evidence>
<sequence>MIDHTTKMLATVMAPEFWNVEHPIQGLLPEDPESDVELLGDDVGVLLQVRSRSPSARRRIIGLLFRILGLTAHQIVPMEICSRQRLKEVSDPNVPDIC</sequence>
<accession>A0A9W9S998</accession>
<dbReference type="GeneID" id="81460857"/>
<evidence type="ECO:0000313" key="2">
    <source>
        <dbReference type="Proteomes" id="UP001147752"/>
    </source>
</evidence>
<dbReference type="RefSeq" id="XP_056577924.1">
    <property type="nucleotide sequence ID" value="XM_056721674.1"/>
</dbReference>
<name>A0A9W9S998_9EURO</name>
<dbReference type="Proteomes" id="UP001147752">
    <property type="component" value="Unassembled WGS sequence"/>
</dbReference>
<protein>
    <submittedName>
        <fullName evidence="1">Uncharacterized protein</fullName>
    </submittedName>
</protein>